<dbReference type="Gene3D" id="2.60.40.10">
    <property type="entry name" value="Immunoglobulins"/>
    <property type="match status" value="2"/>
</dbReference>
<proteinExistence type="predicted"/>
<comment type="caution">
    <text evidence="3">The sequence shown here is derived from an EMBL/GenBank/DDBJ whole genome shotgun (WGS) entry which is preliminary data.</text>
</comment>
<dbReference type="InterPro" id="IPR050964">
    <property type="entry name" value="Striated_Muscle_Regulatory"/>
</dbReference>
<dbReference type="InterPro" id="IPR036116">
    <property type="entry name" value="FN3_sf"/>
</dbReference>
<name>A0A8B6DEC6_MYTGA</name>
<dbReference type="SUPFAM" id="SSF49265">
    <property type="entry name" value="Fibronectin type III"/>
    <property type="match status" value="1"/>
</dbReference>
<keyword evidence="4" id="KW-1185">Reference proteome</keyword>
<feature type="domain" description="Fibronectin type-III" evidence="2">
    <location>
        <begin position="8"/>
        <end position="104"/>
    </location>
</feature>
<dbReference type="InterPro" id="IPR013783">
    <property type="entry name" value="Ig-like_fold"/>
</dbReference>
<dbReference type="CDD" id="cd00063">
    <property type="entry name" value="FN3"/>
    <property type="match status" value="2"/>
</dbReference>
<sequence>MCAEVPQAPENLKVKTRTNDKLTLEWTRPKAIGDSKVTGYNISLKMVDSDDWKKIGRGRSFVTSYTIKNLKLDKHYVCSVSAENKVGKGPAAEVESPVVQHQKPVKAIEKARTSKQSIKDKKENEALYSDVVKKNLTSRPTTVKSIGKASPSQPSFKNKKGGNKVLYCDKFKRNLTSRPIAVKSIGKASPSQPSFKNKKGGNKVLYCDKFKRNLTSRPIAEVPQAPANLKVKTRTNDKLTLEWTRPKAIGDSKVTGYNISLKMVDSDDWKKIGRGRSFVTSYTIKI</sequence>
<dbReference type="AlphaFoldDB" id="A0A8B6DEC6"/>
<evidence type="ECO:0000259" key="2">
    <source>
        <dbReference type="PROSITE" id="PS50853"/>
    </source>
</evidence>
<evidence type="ECO:0000313" key="4">
    <source>
        <dbReference type="Proteomes" id="UP000596742"/>
    </source>
</evidence>
<keyword evidence="1" id="KW-0677">Repeat</keyword>
<evidence type="ECO:0000256" key="1">
    <source>
        <dbReference type="ARBA" id="ARBA00022737"/>
    </source>
</evidence>
<dbReference type="PROSITE" id="PS50853">
    <property type="entry name" value="FN3"/>
    <property type="match status" value="2"/>
</dbReference>
<feature type="domain" description="Fibronectin type-III" evidence="2">
    <location>
        <begin position="225"/>
        <end position="286"/>
    </location>
</feature>
<dbReference type="PANTHER" id="PTHR13817:SF166">
    <property type="entry name" value="NEURONAL IGCAM-RELATED"/>
    <property type="match status" value="1"/>
</dbReference>
<dbReference type="SMART" id="SM00060">
    <property type="entry name" value="FN3"/>
    <property type="match status" value="1"/>
</dbReference>
<organism evidence="3 4">
    <name type="scientific">Mytilus galloprovincialis</name>
    <name type="common">Mediterranean mussel</name>
    <dbReference type="NCBI Taxonomy" id="29158"/>
    <lineage>
        <taxon>Eukaryota</taxon>
        <taxon>Metazoa</taxon>
        <taxon>Spiralia</taxon>
        <taxon>Lophotrochozoa</taxon>
        <taxon>Mollusca</taxon>
        <taxon>Bivalvia</taxon>
        <taxon>Autobranchia</taxon>
        <taxon>Pteriomorphia</taxon>
        <taxon>Mytilida</taxon>
        <taxon>Mytiloidea</taxon>
        <taxon>Mytilidae</taxon>
        <taxon>Mytilinae</taxon>
        <taxon>Mytilus</taxon>
    </lineage>
</organism>
<dbReference type="EMBL" id="UYJE01003235">
    <property type="protein sequence ID" value="VDI17555.1"/>
    <property type="molecule type" value="Genomic_DNA"/>
</dbReference>
<dbReference type="InterPro" id="IPR003961">
    <property type="entry name" value="FN3_dom"/>
</dbReference>
<evidence type="ECO:0000313" key="3">
    <source>
        <dbReference type="EMBL" id="VDI17555.1"/>
    </source>
</evidence>
<dbReference type="Proteomes" id="UP000596742">
    <property type="component" value="Unassembled WGS sequence"/>
</dbReference>
<dbReference type="Pfam" id="PF00041">
    <property type="entry name" value="fn3"/>
    <property type="match status" value="2"/>
</dbReference>
<gene>
    <name evidence="3" type="ORF">MGAL_10B091022</name>
</gene>
<accession>A0A8B6DEC6</accession>
<protein>
    <recommendedName>
        <fullName evidence="2">Fibronectin type-III domain-containing protein</fullName>
    </recommendedName>
</protein>
<dbReference type="PANTHER" id="PTHR13817">
    <property type="entry name" value="TITIN"/>
    <property type="match status" value="1"/>
</dbReference>
<reference evidence="3" key="1">
    <citation type="submission" date="2018-11" db="EMBL/GenBank/DDBJ databases">
        <authorList>
            <person name="Alioto T."/>
            <person name="Alioto T."/>
        </authorList>
    </citation>
    <scope>NUCLEOTIDE SEQUENCE</scope>
</reference>